<feature type="transmembrane region" description="Helical" evidence="2">
    <location>
        <begin position="45"/>
        <end position="62"/>
    </location>
</feature>
<organism evidence="4 5">
    <name type="scientific">Bhargavaea ullalensis</name>
    <dbReference type="NCBI Taxonomy" id="1265685"/>
    <lineage>
        <taxon>Bacteria</taxon>
        <taxon>Bacillati</taxon>
        <taxon>Bacillota</taxon>
        <taxon>Bacilli</taxon>
        <taxon>Bacillales</taxon>
        <taxon>Caryophanaceae</taxon>
        <taxon>Bhargavaea</taxon>
    </lineage>
</organism>
<keyword evidence="5" id="KW-1185">Reference proteome</keyword>
<keyword evidence="2" id="KW-0812">Transmembrane</keyword>
<evidence type="ECO:0000313" key="5">
    <source>
        <dbReference type="Proteomes" id="UP001549099"/>
    </source>
</evidence>
<dbReference type="SUPFAM" id="SSF55073">
    <property type="entry name" value="Nucleotide cyclase"/>
    <property type="match status" value="1"/>
</dbReference>
<keyword evidence="2" id="KW-0472">Membrane</keyword>
<evidence type="ECO:0000259" key="3">
    <source>
        <dbReference type="PROSITE" id="PS50887"/>
    </source>
</evidence>
<dbReference type="PANTHER" id="PTHR45138">
    <property type="entry name" value="REGULATORY COMPONENTS OF SENSORY TRANSDUCTION SYSTEM"/>
    <property type="match status" value="1"/>
</dbReference>
<dbReference type="InterPro" id="IPR043128">
    <property type="entry name" value="Rev_trsase/Diguanyl_cyclase"/>
</dbReference>
<feature type="transmembrane region" description="Helical" evidence="2">
    <location>
        <begin position="69"/>
        <end position="90"/>
    </location>
</feature>
<protein>
    <submittedName>
        <fullName evidence="4">Diguanylate cyclase (GGDEF)-like protein</fullName>
    </submittedName>
</protein>
<dbReference type="Proteomes" id="UP001549099">
    <property type="component" value="Unassembled WGS sequence"/>
</dbReference>
<evidence type="ECO:0000256" key="1">
    <source>
        <dbReference type="SAM" id="MobiDB-lite"/>
    </source>
</evidence>
<sequence>MDQERRHFTEMKRRVYLLVLPALALALGMNTVLQAELPLNLYTNLAVLAGVIICWFLLLTRFPFLILEWLLLTLAGLYLLSMLLQALYIGMLEKGENSLGDFIIWMPLITIAAFLVLDKKQAAVANGVLLMFLVAPVIPVFGKLGSDQIDSVLLLYIALAVYTFVFYFLNSLYQRSAEQRALARFAYLDALTGIANRLQIDRWLAEGIAAGERDGRLFSAIFFDLDYFKCINDALGHKAGDEVLKQLAAVVEAELGEGDRFGRWGGEEFIVLTETGEHEAFALAERLRTAIEAHDFGEAGPLTASFGIAVNAPGDTPESVQARADERMYASKEAGRNRVTGRTMETAPEE</sequence>
<evidence type="ECO:0000256" key="2">
    <source>
        <dbReference type="SAM" id="Phobius"/>
    </source>
</evidence>
<reference evidence="4 5" key="1">
    <citation type="submission" date="2024-06" db="EMBL/GenBank/DDBJ databases">
        <title>Genomic Encyclopedia of Type Strains, Phase IV (KMG-IV): sequencing the most valuable type-strain genomes for metagenomic binning, comparative biology and taxonomic classification.</title>
        <authorList>
            <person name="Goeker M."/>
        </authorList>
    </citation>
    <scope>NUCLEOTIDE SEQUENCE [LARGE SCALE GENOMIC DNA]</scope>
    <source>
        <strain evidence="4 5">DSM 26128</strain>
    </source>
</reference>
<feature type="transmembrane region" description="Helical" evidence="2">
    <location>
        <begin position="102"/>
        <end position="117"/>
    </location>
</feature>
<feature type="domain" description="GGDEF" evidence="3">
    <location>
        <begin position="216"/>
        <end position="344"/>
    </location>
</feature>
<dbReference type="PANTHER" id="PTHR45138:SF9">
    <property type="entry name" value="DIGUANYLATE CYCLASE DGCM-RELATED"/>
    <property type="match status" value="1"/>
</dbReference>
<dbReference type="InterPro" id="IPR029787">
    <property type="entry name" value="Nucleotide_cyclase"/>
</dbReference>
<dbReference type="Pfam" id="PF00990">
    <property type="entry name" value="GGDEF"/>
    <property type="match status" value="1"/>
</dbReference>
<dbReference type="PROSITE" id="PS50887">
    <property type="entry name" value="GGDEF"/>
    <property type="match status" value="1"/>
</dbReference>
<feature type="region of interest" description="Disordered" evidence="1">
    <location>
        <begin position="328"/>
        <end position="350"/>
    </location>
</feature>
<evidence type="ECO:0000313" key="4">
    <source>
        <dbReference type="EMBL" id="MET3574507.1"/>
    </source>
</evidence>
<dbReference type="RefSeq" id="WP_354194734.1">
    <property type="nucleotide sequence ID" value="NZ_JBEPLW010000001.1"/>
</dbReference>
<feature type="transmembrane region" description="Helical" evidence="2">
    <location>
        <begin position="124"/>
        <end position="141"/>
    </location>
</feature>
<feature type="transmembrane region" description="Helical" evidence="2">
    <location>
        <begin position="153"/>
        <end position="173"/>
    </location>
</feature>
<dbReference type="Gene3D" id="3.30.70.270">
    <property type="match status" value="1"/>
</dbReference>
<dbReference type="SMART" id="SM00267">
    <property type="entry name" value="GGDEF"/>
    <property type="match status" value="1"/>
</dbReference>
<name>A0ABV2G8W8_9BACL</name>
<dbReference type="InterPro" id="IPR000160">
    <property type="entry name" value="GGDEF_dom"/>
</dbReference>
<comment type="caution">
    <text evidence="4">The sequence shown here is derived from an EMBL/GenBank/DDBJ whole genome shotgun (WGS) entry which is preliminary data.</text>
</comment>
<dbReference type="EMBL" id="JBEPLW010000001">
    <property type="protein sequence ID" value="MET3574507.1"/>
    <property type="molecule type" value="Genomic_DNA"/>
</dbReference>
<dbReference type="InterPro" id="IPR050469">
    <property type="entry name" value="Diguanylate_Cyclase"/>
</dbReference>
<keyword evidence="2" id="KW-1133">Transmembrane helix</keyword>
<dbReference type="CDD" id="cd01949">
    <property type="entry name" value="GGDEF"/>
    <property type="match status" value="1"/>
</dbReference>
<proteinExistence type="predicted"/>
<accession>A0ABV2G8W8</accession>
<gene>
    <name evidence="4" type="ORF">ABID49_000383</name>
</gene>
<dbReference type="NCBIfam" id="TIGR00254">
    <property type="entry name" value="GGDEF"/>
    <property type="match status" value="1"/>
</dbReference>